<organism evidence="2">
    <name type="scientific">marine sediment metagenome</name>
    <dbReference type="NCBI Taxonomy" id="412755"/>
    <lineage>
        <taxon>unclassified sequences</taxon>
        <taxon>metagenomes</taxon>
        <taxon>ecological metagenomes</taxon>
    </lineage>
</organism>
<gene>
    <name evidence="2" type="ORF">LCGC14_1622200</name>
</gene>
<reference evidence="2" key="1">
    <citation type="journal article" date="2015" name="Nature">
        <title>Complex archaea that bridge the gap between prokaryotes and eukaryotes.</title>
        <authorList>
            <person name="Spang A."/>
            <person name="Saw J.H."/>
            <person name="Jorgensen S.L."/>
            <person name="Zaremba-Niedzwiedzka K."/>
            <person name="Martijn J."/>
            <person name="Lind A.E."/>
            <person name="van Eijk R."/>
            <person name="Schleper C."/>
            <person name="Guy L."/>
            <person name="Ettema T.J."/>
        </authorList>
    </citation>
    <scope>NUCLEOTIDE SEQUENCE</scope>
</reference>
<feature type="transmembrane region" description="Helical" evidence="1">
    <location>
        <begin position="163"/>
        <end position="187"/>
    </location>
</feature>
<accession>A0A0F9L552</accession>
<feature type="transmembrane region" description="Helical" evidence="1">
    <location>
        <begin position="66"/>
        <end position="98"/>
    </location>
</feature>
<dbReference type="EMBL" id="LAZR01013268">
    <property type="protein sequence ID" value="KKM22745.1"/>
    <property type="molecule type" value="Genomic_DNA"/>
</dbReference>
<keyword evidence="1" id="KW-0472">Membrane</keyword>
<evidence type="ECO:0000256" key="1">
    <source>
        <dbReference type="SAM" id="Phobius"/>
    </source>
</evidence>
<feature type="transmembrane region" description="Helical" evidence="1">
    <location>
        <begin position="124"/>
        <end position="143"/>
    </location>
</feature>
<sequence>MASNEVEKVKYNWKKFVKKHRKVFIAFIVAAILAGIGGYLIMVWFIESSPLGGQGTWKFNQWSLENVVGFMMLLTVWELLFVGVPAIVFFGVFGYLWWRNLSSETKDELKAESKKKGWRSSNTTRGGGGSFFLFIMFIIVVAIDGKWGTGFSTLEYSYFVYMWFWGFFVASLIIGIPAIIGGTVWYLTKKSKKEE</sequence>
<comment type="caution">
    <text evidence="2">The sequence shown here is derived from an EMBL/GenBank/DDBJ whole genome shotgun (WGS) entry which is preliminary data.</text>
</comment>
<evidence type="ECO:0000313" key="2">
    <source>
        <dbReference type="EMBL" id="KKM22745.1"/>
    </source>
</evidence>
<dbReference type="AlphaFoldDB" id="A0A0F9L552"/>
<keyword evidence="1" id="KW-0812">Transmembrane</keyword>
<keyword evidence="1" id="KW-1133">Transmembrane helix</keyword>
<feature type="transmembrane region" description="Helical" evidence="1">
    <location>
        <begin position="23"/>
        <end position="46"/>
    </location>
</feature>
<name>A0A0F9L552_9ZZZZ</name>
<proteinExistence type="predicted"/>
<protein>
    <submittedName>
        <fullName evidence="2">Uncharacterized protein</fullName>
    </submittedName>
</protein>